<comment type="function">
    <text evidence="10">Involved in the biosynthesis of p-aminobenzoate (PABA), a precursor of tetrahydrofolate. Converts 4-amino-4-deoxychorismate into 4-aminobenzoate (PABA) and pyruvate.</text>
</comment>
<dbReference type="InterPro" id="IPR043131">
    <property type="entry name" value="BCAT-like_N"/>
</dbReference>
<dbReference type="InterPro" id="IPR050571">
    <property type="entry name" value="Class-IV_PLP-Dep_Aminotrnsfr"/>
</dbReference>
<evidence type="ECO:0000256" key="9">
    <source>
        <dbReference type="ARBA" id="ARBA00049529"/>
    </source>
</evidence>
<dbReference type="Gene3D" id="3.20.10.10">
    <property type="entry name" value="D-amino Acid Aminotransferase, subunit A, domain 2"/>
    <property type="match status" value="1"/>
</dbReference>
<organism evidence="15">
    <name type="scientific">Vibrio chaetopteri</name>
    <dbReference type="NCBI Taxonomy" id="3016528"/>
    <lineage>
        <taxon>Bacteria</taxon>
        <taxon>Pseudomonadati</taxon>
        <taxon>Pseudomonadota</taxon>
        <taxon>Gammaproteobacteria</taxon>
        <taxon>Vibrionales</taxon>
        <taxon>Vibrionaceae</taxon>
        <taxon>Vibrio</taxon>
    </lineage>
</organism>
<dbReference type="InterPro" id="IPR017824">
    <property type="entry name" value="Aminodeoxychorismate_lyase_IV"/>
</dbReference>
<gene>
    <name evidence="15" type="primary">pabC</name>
    <name evidence="15" type="ORF">PG915_11345</name>
</gene>
<dbReference type="EMBL" id="CP115920">
    <property type="protein sequence ID" value="XCD15185.1"/>
    <property type="molecule type" value="Genomic_DNA"/>
</dbReference>
<dbReference type="CDD" id="cd01559">
    <property type="entry name" value="ADCL_like"/>
    <property type="match status" value="1"/>
</dbReference>
<dbReference type="RefSeq" id="WP_353496631.1">
    <property type="nucleotide sequence ID" value="NZ_CP115920.1"/>
</dbReference>
<evidence type="ECO:0000256" key="3">
    <source>
        <dbReference type="ARBA" id="ARBA00011738"/>
    </source>
</evidence>
<evidence type="ECO:0000256" key="7">
    <source>
        <dbReference type="ARBA" id="ARBA00035633"/>
    </source>
</evidence>
<name>A0AAU8BFS9_9VIBR</name>
<keyword evidence="6 15" id="KW-0456">Lyase</keyword>
<dbReference type="EC" id="4.1.3.38" evidence="8 12"/>
<comment type="catalytic activity">
    <reaction evidence="9">
        <text>4-amino-4-deoxychorismate = 4-aminobenzoate + pyruvate + H(+)</text>
        <dbReference type="Rhea" id="RHEA:16201"/>
        <dbReference type="ChEBI" id="CHEBI:15361"/>
        <dbReference type="ChEBI" id="CHEBI:15378"/>
        <dbReference type="ChEBI" id="CHEBI:17836"/>
        <dbReference type="ChEBI" id="CHEBI:58406"/>
        <dbReference type="EC" id="4.1.3.38"/>
    </reaction>
</comment>
<dbReference type="InterPro" id="IPR036038">
    <property type="entry name" value="Aminotransferase-like"/>
</dbReference>
<dbReference type="NCBIfam" id="NF004761">
    <property type="entry name" value="PRK06092.1"/>
    <property type="match status" value="1"/>
</dbReference>
<comment type="subunit">
    <text evidence="3">Homodimer.</text>
</comment>
<keyword evidence="5" id="KW-0289">Folate biosynthesis</keyword>
<comment type="pathway">
    <text evidence="7">Cofactor biosynthesis; tetrahydrofolate biosynthesis; 4-aminobenzoate from chorismate: step 2/2.</text>
</comment>
<dbReference type="GO" id="GO:0030170">
    <property type="term" value="F:pyridoxal phosphate binding"/>
    <property type="evidence" value="ECO:0007669"/>
    <property type="project" value="InterPro"/>
</dbReference>
<evidence type="ECO:0000256" key="13">
    <source>
        <dbReference type="RuleBase" id="RU004106"/>
    </source>
</evidence>
<evidence type="ECO:0000313" key="15">
    <source>
        <dbReference type="EMBL" id="XCD15185.1"/>
    </source>
</evidence>
<dbReference type="GO" id="GO:0046656">
    <property type="term" value="P:folic acid biosynthetic process"/>
    <property type="evidence" value="ECO:0007669"/>
    <property type="project" value="UniProtKB-KW"/>
</dbReference>
<dbReference type="FunFam" id="3.20.10.10:FF:000002">
    <property type="entry name" value="D-alanine aminotransferase"/>
    <property type="match status" value="1"/>
</dbReference>
<dbReference type="PANTHER" id="PTHR42743:SF2">
    <property type="entry name" value="AMINODEOXYCHORISMATE LYASE"/>
    <property type="match status" value="1"/>
</dbReference>
<keyword evidence="4 14" id="KW-0663">Pyridoxal phosphate</keyword>
<dbReference type="Pfam" id="PF01063">
    <property type="entry name" value="Aminotran_4"/>
    <property type="match status" value="1"/>
</dbReference>
<sequence>MHWRDGQPIERISVSDRSFQYGDGCFTTILTRDGKLQLWAQHVKRMEQAFEALRIEPMDWHALRDDIESLALPDAQAGIKLHVSRGEGGRGYSAKVNHGPFVTVSCFEYPEKYNELRQNGVEMTVSDVVLGHSPLLAGLKHNNRLEQILAKSNVEDAGYLDGIVLDLEANVIETTMANLFWVKSQQLFTADLSLAGVSGVMREQVLEAMSSLGYSVTVGQFRLETVLDADEVFVTNCILGVAPVIKIREVEFVKGSLTKQIQEKLSLC</sequence>
<evidence type="ECO:0000256" key="4">
    <source>
        <dbReference type="ARBA" id="ARBA00022898"/>
    </source>
</evidence>
<evidence type="ECO:0000256" key="10">
    <source>
        <dbReference type="ARBA" id="ARBA00054027"/>
    </source>
</evidence>
<evidence type="ECO:0000256" key="6">
    <source>
        <dbReference type="ARBA" id="ARBA00023239"/>
    </source>
</evidence>
<evidence type="ECO:0000256" key="8">
    <source>
        <dbReference type="ARBA" id="ARBA00035676"/>
    </source>
</evidence>
<dbReference type="AlphaFoldDB" id="A0AAU8BFS9"/>
<evidence type="ECO:0000256" key="14">
    <source>
        <dbReference type="RuleBase" id="RU004516"/>
    </source>
</evidence>
<evidence type="ECO:0000256" key="5">
    <source>
        <dbReference type="ARBA" id="ARBA00022909"/>
    </source>
</evidence>
<evidence type="ECO:0000256" key="11">
    <source>
        <dbReference type="ARBA" id="ARBA00069174"/>
    </source>
</evidence>
<dbReference type="InterPro" id="IPR001544">
    <property type="entry name" value="Aminotrans_IV"/>
</dbReference>
<dbReference type="InterPro" id="IPR018300">
    <property type="entry name" value="Aminotrans_IV_CS"/>
</dbReference>
<dbReference type="KEGG" id="vck:PG915_11345"/>
<dbReference type="Gene3D" id="3.30.470.10">
    <property type="match status" value="1"/>
</dbReference>
<accession>A0AAU8BFS9</accession>
<proteinExistence type="inferred from homology"/>
<dbReference type="PANTHER" id="PTHR42743">
    <property type="entry name" value="AMINO-ACID AMINOTRANSFERASE"/>
    <property type="match status" value="1"/>
</dbReference>
<dbReference type="GO" id="GO:0005829">
    <property type="term" value="C:cytosol"/>
    <property type="evidence" value="ECO:0007669"/>
    <property type="project" value="TreeGrafter"/>
</dbReference>
<dbReference type="GO" id="GO:0008696">
    <property type="term" value="F:4-amino-4-deoxychorismate lyase activity"/>
    <property type="evidence" value="ECO:0007669"/>
    <property type="project" value="UniProtKB-UniRule"/>
</dbReference>
<dbReference type="SUPFAM" id="SSF56752">
    <property type="entry name" value="D-aminoacid aminotransferase-like PLP-dependent enzymes"/>
    <property type="match status" value="1"/>
</dbReference>
<dbReference type="PROSITE" id="PS00770">
    <property type="entry name" value="AA_TRANSFER_CLASS_4"/>
    <property type="match status" value="1"/>
</dbReference>
<comment type="cofactor">
    <cofactor evidence="1 14">
        <name>pyridoxal 5'-phosphate</name>
        <dbReference type="ChEBI" id="CHEBI:597326"/>
    </cofactor>
</comment>
<dbReference type="InterPro" id="IPR043132">
    <property type="entry name" value="BCAT-like_C"/>
</dbReference>
<protein>
    <recommendedName>
        <fullName evidence="11 12">Aminodeoxychorismate lyase</fullName>
        <ecNumber evidence="8 12">4.1.3.38</ecNumber>
    </recommendedName>
</protein>
<evidence type="ECO:0000256" key="12">
    <source>
        <dbReference type="NCBIfam" id="TIGR03461"/>
    </source>
</evidence>
<dbReference type="GO" id="GO:0008153">
    <property type="term" value="P:4-aminobenzoate biosynthetic process"/>
    <property type="evidence" value="ECO:0007669"/>
    <property type="project" value="UniProtKB-UniRule"/>
</dbReference>
<dbReference type="NCBIfam" id="TIGR03461">
    <property type="entry name" value="pabC_Proteo"/>
    <property type="match status" value="1"/>
</dbReference>
<evidence type="ECO:0000256" key="1">
    <source>
        <dbReference type="ARBA" id="ARBA00001933"/>
    </source>
</evidence>
<reference evidence="15" key="1">
    <citation type="submission" date="2023-01" db="EMBL/GenBank/DDBJ databases">
        <title>Vibrio sp. CB1-14 genome sequencing.</title>
        <authorList>
            <person name="Otstavnykh N."/>
            <person name="Isaeva M."/>
            <person name="Meleshko D."/>
        </authorList>
    </citation>
    <scope>NUCLEOTIDE SEQUENCE</scope>
    <source>
        <strain evidence="15">CB1-14</strain>
    </source>
</reference>
<evidence type="ECO:0000256" key="2">
    <source>
        <dbReference type="ARBA" id="ARBA00009320"/>
    </source>
</evidence>
<comment type="similarity">
    <text evidence="2 13">Belongs to the class-IV pyridoxal-phosphate-dependent aminotransferase family.</text>
</comment>